<protein>
    <submittedName>
        <fullName evidence="8">Uncharacterized protein</fullName>
    </submittedName>
</protein>
<dbReference type="PANTHER" id="PTHR45614">
    <property type="entry name" value="MYB PROTEIN-RELATED"/>
    <property type="match status" value="1"/>
</dbReference>
<evidence type="ECO:0000256" key="5">
    <source>
        <dbReference type="SAM" id="MobiDB-lite"/>
    </source>
</evidence>
<feature type="domain" description="HTH myb-type" evidence="7">
    <location>
        <begin position="120"/>
        <end position="175"/>
    </location>
</feature>
<evidence type="ECO:0000256" key="2">
    <source>
        <dbReference type="ARBA" id="ARBA00022737"/>
    </source>
</evidence>
<dbReference type="Pfam" id="PF13921">
    <property type="entry name" value="Myb_DNA-bind_6"/>
    <property type="match status" value="1"/>
</dbReference>
<feature type="domain" description="Myb-like" evidence="6">
    <location>
        <begin position="172"/>
        <end position="222"/>
    </location>
</feature>
<dbReference type="GO" id="GO:0005634">
    <property type="term" value="C:nucleus"/>
    <property type="evidence" value="ECO:0007669"/>
    <property type="project" value="UniProtKB-SubCell"/>
</dbReference>
<sequence length="508" mass="56891">MEGGRFRRSMSIRKHPHPPPITAIGRFLQGQSSHNQFSHHNFDRNKGSSVPLNGVYGFCSSSNGSIGGLHDESDVSLEPCFSSDKIFANHEVFSKSYQNIQLNNEVIKSGVKTKSKGGNRKSLIKGQWTDEEDRKLLRLVKQNGVRKWALIAEQMIGRAGKQCRERWHNHLRPDIKKDTWSEDEERMLVEVHKKVGNKWAEIAKQIPGRTENAIKNHWNATKRRQHTRKSKKNEAKNKKSRCSILQDYIRGNITTNGSHHNVSSATANLVNTTTRNSTTISDDSSIKFDIIQSYDEELTFMQSFFGDNNSVRPDSHITSKDSSIDMNHLGFNDKSQYQYEPYASISNESFHIRDFKSSLDMKPLGLSGYISQYGLASSIFNDSFHHKDPKVSSDMNMLGFNDNLGYGFPSCSSIVHDDNSNLLNSNQEGSSKTPLAPDVYISYLLEGSTALSNFGDYSYYGDTVSDHLVLDAEESVGSGSGSGSSSNGMKEMDLMEMVLSCQFSQGST</sequence>
<dbReference type="InterPro" id="IPR009057">
    <property type="entry name" value="Homeodomain-like_sf"/>
</dbReference>
<dbReference type="AlphaFoldDB" id="A0AAD8L9W6"/>
<evidence type="ECO:0000256" key="1">
    <source>
        <dbReference type="ARBA" id="ARBA00004123"/>
    </source>
</evidence>
<dbReference type="CDD" id="cd00167">
    <property type="entry name" value="SANT"/>
    <property type="match status" value="2"/>
</dbReference>
<keyword evidence="9" id="KW-1185">Reference proteome</keyword>
<accession>A0AAD8L9W6</accession>
<evidence type="ECO:0000256" key="4">
    <source>
        <dbReference type="ARBA" id="ARBA00023242"/>
    </source>
</evidence>
<dbReference type="Gene3D" id="1.10.10.60">
    <property type="entry name" value="Homeodomain-like"/>
    <property type="match status" value="2"/>
</dbReference>
<gene>
    <name evidence="8" type="ORF">QVD17_02838</name>
</gene>
<dbReference type="GO" id="GO:0000981">
    <property type="term" value="F:DNA-binding transcription factor activity, RNA polymerase II-specific"/>
    <property type="evidence" value="ECO:0007669"/>
    <property type="project" value="TreeGrafter"/>
</dbReference>
<proteinExistence type="predicted"/>
<organism evidence="8 9">
    <name type="scientific">Tagetes erecta</name>
    <name type="common">African marigold</name>
    <dbReference type="NCBI Taxonomy" id="13708"/>
    <lineage>
        <taxon>Eukaryota</taxon>
        <taxon>Viridiplantae</taxon>
        <taxon>Streptophyta</taxon>
        <taxon>Embryophyta</taxon>
        <taxon>Tracheophyta</taxon>
        <taxon>Spermatophyta</taxon>
        <taxon>Magnoliopsida</taxon>
        <taxon>eudicotyledons</taxon>
        <taxon>Gunneridae</taxon>
        <taxon>Pentapetalae</taxon>
        <taxon>asterids</taxon>
        <taxon>campanulids</taxon>
        <taxon>Asterales</taxon>
        <taxon>Asteraceae</taxon>
        <taxon>Asteroideae</taxon>
        <taxon>Heliantheae alliance</taxon>
        <taxon>Tageteae</taxon>
        <taxon>Tagetes</taxon>
    </lineage>
</organism>
<dbReference type="InterPro" id="IPR017930">
    <property type="entry name" value="Myb_dom"/>
</dbReference>
<keyword evidence="4" id="KW-0539">Nucleus</keyword>
<evidence type="ECO:0000313" key="9">
    <source>
        <dbReference type="Proteomes" id="UP001229421"/>
    </source>
</evidence>
<dbReference type="SUPFAM" id="SSF46689">
    <property type="entry name" value="Homeodomain-like"/>
    <property type="match status" value="1"/>
</dbReference>
<dbReference type="PROSITE" id="PS51294">
    <property type="entry name" value="HTH_MYB"/>
    <property type="match status" value="2"/>
</dbReference>
<dbReference type="SMART" id="SM00717">
    <property type="entry name" value="SANT"/>
    <property type="match status" value="2"/>
</dbReference>
<name>A0AAD8L9W6_TARER</name>
<feature type="domain" description="HTH myb-type" evidence="7">
    <location>
        <begin position="176"/>
        <end position="226"/>
    </location>
</feature>
<keyword evidence="2" id="KW-0677">Repeat</keyword>
<comment type="subcellular location">
    <subcellularLocation>
        <location evidence="1">Nucleus</location>
    </subcellularLocation>
</comment>
<dbReference type="PROSITE" id="PS50090">
    <property type="entry name" value="MYB_LIKE"/>
    <property type="match status" value="2"/>
</dbReference>
<dbReference type="Proteomes" id="UP001229421">
    <property type="component" value="Unassembled WGS sequence"/>
</dbReference>
<dbReference type="FunFam" id="1.10.10.60:FF:000010">
    <property type="entry name" value="Transcriptional activator Myb isoform A"/>
    <property type="match status" value="1"/>
</dbReference>
<evidence type="ECO:0000256" key="3">
    <source>
        <dbReference type="ARBA" id="ARBA00023125"/>
    </source>
</evidence>
<evidence type="ECO:0000259" key="6">
    <source>
        <dbReference type="PROSITE" id="PS50090"/>
    </source>
</evidence>
<feature type="compositionally biased region" description="Basic residues" evidence="5">
    <location>
        <begin position="220"/>
        <end position="231"/>
    </location>
</feature>
<evidence type="ECO:0000313" key="8">
    <source>
        <dbReference type="EMBL" id="KAK1437053.1"/>
    </source>
</evidence>
<feature type="domain" description="Myb-like" evidence="6">
    <location>
        <begin position="120"/>
        <end position="171"/>
    </location>
</feature>
<keyword evidence="3" id="KW-0238">DNA-binding</keyword>
<reference evidence="8" key="1">
    <citation type="journal article" date="2023" name="bioRxiv">
        <title>Improved chromosome-level genome assembly for marigold (Tagetes erecta).</title>
        <authorList>
            <person name="Jiang F."/>
            <person name="Yuan L."/>
            <person name="Wang S."/>
            <person name="Wang H."/>
            <person name="Xu D."/>
            <person name="Wang A."/>
            <person name="Fan W."/>
        </authorList>
    </citation>
    <scope>NUCLEOTIDE SEQUENCE</scope>
    <source>
        <strain evidence="8">WSJ</strain>
        <tissue evidence="8">Leaf</tissue>
    </source>
</reference>
<evidence type="ECO:0000259" key="7">
    <source>
        <dbReference type="PROSITE" id="PS51294"/>
    </source>
</evidence>
<dbReference type="GO" id="GO:0000978">
    <property type="term" value="F:RNA polymerase II cis-regulatory region sequence-specific DNA binding"/>
    <property type="evidence" value="ECO:0007669"/>
    <property type="project" value="TreeGrafter"/>
</dbReference>
<dbReference type="EMBL" id="JAUHHV010000001">
    <property type="protein sequence ID" value="KAK1437053.1"/>
    <property type="molecule type" value="Genomic_DNA"/>
</dbReference>
<dbReference type="InterPro" id="IPR050560">
    <property type="entry name" value="MYB_TF"/>
</dbReference>
<dbReference type="InterPro" id="IPR001005">
    <property type="entry name" value="SANT/Myb"/>
</dbReference>
<feature type="region of interest" description="Disordered" evidence="5">
    <location>
        <begin position="220"/>
        <end position="241"/>
    </location>
</feature>
<comment type="caution">
    <text evidence="8">The sequence shown here is derived from an EMBL/GenBank/DDBJ whole genome shotgun (WGS) entry which is preliminary data.</text>
</comment>
<dbReference type="PANTHER" id="PTHR45614:SF279">
    <property type="entry name" value="HOMEODOMAIN-LIKE PROTEIN-RELATED"/>
    <property type="match status" value="1"/>
</dbReference>